<dbReference type="Pfam" id="PF00583">
    <property type="entry name" value="Acetyltransf_1"/>
    <property type="match status" value="1"/>
</dbReference>
<dbReference type="CDD" id="cd04301">
    <property type="entry name" value="NAT_SF"/>
    <property type="match status" value="1"/>
</dbReference>
<dbReference type="InterPro" id="IPR000182">
    <property type="entry name" value="GNAT_dom"/>
</dbReference>
<evidence type="ECO:0000313" key="3">
    <source>
        <dbReference type="Proteomes" id="UP000636004"/>
    </source>
</evidence>
<reference evidence="2" key="1">
    <citation type="journal article" date="2014" name="Int. J. Syst. Evol. Microbiol.">
        <title>Complete genome sequence of Corynebacterium casei LMG S-19264T (=DSM 44701T), isolated from a smear-ripened cheese.</title>
        <authorList>
            <consortium name="US DOE Joint Genome Institute (JGI-PGF)"/>
            <person name="Walter F."/>
            <person name="Albersmeier A."/>
            <person name="Kalinowski J."/>
            <person name="Ruckert C."/>
        </authorList>
    </citation>
    <scope>NUCLEOTIDE SEQUENCE</scope>
    <source>
        <strain evidence="2">KCTC 12710</strain>
    </source>
</reference>
<keyword evidence="3" id="KW-1185">Reference proteome</keyword>
<accession>A0A918R3V8</accession>
<name>A0A918R3V8_9FLAO</name>
<dbReference type="AlphaFoldDB" id="A0A918R3V8"/>
<feature type="domain" description="N-acetyltransferase" evidence="1">
    <location>
        <begin position="16"/>
        <end position="159"/>
    </location>
</feature>
<proteinExistence type="predicted"/>
<gene>
    <name evidence="2" type="primary">yitI</name>
    <name evidence="2" type="ORF">GCM10007028_19750</name>
</gene>
<dbReference type="GO" id="GO:0016747">
    <property type="term" value="F:acyltransferase activity, transferring groups other than amino-acyl groups"/>
    <property type="evidence" value="ECO:0007669"/>
    <property type="project" value="InterPro"/>
</dbReference>
<dbReference type="PROSITE" id="PS51186">
    <property type="entry name" value="GNAT"/>
    <property type="match status" value="1"/>
</dbReference>
<dbReference type="Proteomes" id="UP000636004">
    <property type="component" value="Unassembled WGS sequence"/>
</dbReference>
<sequence length="159" mass="18077">MIQDNKSLYTIKTSNYNIKLINSEETHAVRLPILRAGQPIKSCIFEGDNLETTVHLGIYIHDEIIGVCSFFKNNNKNILIANQYQLRGMAILKNFQGKGVGSKMLNYGEKLLKSKQTEIIWCNARESALGFYKQLGYNIIGEPFDIASIGIHYIMFKNL</sequence>
<evidence type="ECO:0000259" key="1">
    <source>
        <dbReference type="PROSITE" id="PS51186"/>
    </source>
</evidence>
<organism evidence="2 3">
    <name type="scientific">Algibacter mikhailovii</name>
    <dbReference type="NCBI Taxonomy" id="425498"/>
    <lineage>
        <taxon>Bacteria</taxon>
        <taxon>Pseudomonadati</taxon>
        <taxon>Bacteroidota</taxon>
        <taxon>Flavobacteriia</taxon>
        <taxon>Flavobacteriales</taxon>
        <taxon>Flavobacteriaceae</taxon>
        <taxon>Algibacter</taxon>
    </lineage>
</organism>
<dbReference type="EMBL" id="BMWZ01000004">
    <property type="protein sequence ID" value="GGZ82072.1"/>
    <property type="molecule type" value="Genomic_DNA"/>
</dbReference>
<dbReference type="InterPro" id="IPR016181">
    <property type="entry name" value="Acyl_CoA_acyltransferase"/>
</dbReference>
<comment type="caution">
    <text evidence="2">The sequence shown here is derived from an EMBL/GenBank/DDBJ whole genome shotgun (WGS) entry which is preliminary data.</text>
</comment>
<protein>
    <submittedName>
        <fullName evidence="2">N-acetyltransferase</fullName>
    </submittedName>
</protein>
<reference evidence="2" key="2">
    <citation type="submission" date="2020-09" db="EMBL/GenBank/DDBJ databases">
        <authorList>
            <person name="Sun Q."/>
            <person name="Kim S."/>
        </authorList>
    </citation>
    <scope>NUCLEOTIDE SEQUENCE</scope>
    <source>
        <strain evidence="2">KCTC 12710</strain>
    </source>
</reference>
<dbReference type="Gene3D" id="3.40.630.30">
    <property type="match status" value="1"/>
</dbReference>
<evidence type="ECO:0000313" key="2">
    <source>
        <dbReference type="EMBL" id="GGZ82072.1"/>
    </source>
</evidence>
<dbReference type="SUPFAM" id="SSF55729">
    <property type="entry name" value="Acyl-CoA N-acyltransferases (Nat)"/>
    <property type="match status" value="1"/>
</dbReference>
<dbReference type="RefSeq" id="WP_229796776.1">
    <property type="nucleotide sequence ID" value="NZ_BMWZ01000004.1"/>
</dbReference>